<dbReference type="InterPro" id="IPR018177">
    <property type="entry name" value="L-lactate_DH_AS"/>
</dbReference>
<dbReference type="Gene3D" id="3.40.50.720">
    <property type="entry name" value="NAD(P)-binding Rossmann-like Domain"/>
    <property type="match status" value="1"/>
</dbReference>
<dbReference type="SUPFAM" id="SSF56327">
    <property type="entry name" value="LDH C-terminal domain-like"/>
    <property type="match status" value="1"/>
</dbReference>
<dbReference type="Ensembl" id="ENSGWIT00000030535.1">
    <property type="protein sequence ID" value="ENSGWIP00000027991.1"/>
    <property type="gene ID" value="ENSGWIG00000014518.1"/>
</dbReference>
<keyword evidence="7 8" id="KW-0520">NAD</keyword>
<dbReference type="InterPro" id="IPR036291">
    <property type="entry name" value="NAD(P)-bd_dom_sf"/>
</dbReference>
<evidence type="ECO:0000256" key="1">
    <source>
        <dbReference type="ARBA" id="ARBA00004496"/>
    </source>
</evidence>
<dbReference type="GO" id="GO:0006089">
    <property type="term" value="P:lactate metabolic process"/>
    <property type="evidence" value="ECO:0007669"/>
    <property type="project" value="TreeGrafter"/>
</dbReference>
<organism evidence="10 11">
    <name type="scientific">Gouania willdenowi</name>
    <name type="common">Blunt-snouted clingfish</name>
    <name type="synonym">Lepadogaster willdenowi</name>
    <dbReference type="NCBI Taxonomy" id="441366"/>
    <lineage>
        <taxon>Eukaryota</taxon>
        <taxon>Metazoa</taxon>
        <taxon>Chordata</taxon>
        <taxon>Craniata</taxon>
        <taxon>Vertebrata</taxon>
        <taxon>Euteleostomi</taxon>
        <taxon>Actinopterygii</taxon>
        <taxon>Neopterygii</taxon>
        <taxon>Teleostei</taxon>
        <taxon>Neoteleostei</taxon>
        <taxon>Acanthomorphata</taxon>
        <taxon>Ovalentaria</taxon>
        <taxon>Blenniimorphae</taxon>
        <taxon>Blenniiformes</taxon>
        <taxon>Gobiesocoidei</taxon>
        <taxon>Gobiesocidae</taxon>
        <taxon>Gobiesocinae</taxon>
        <taxon>Gouania</taxon>
    </lineage>
</organism>
<dbReference type="Gene3D" id="3.90.110.10">
    <property type="entry name" value="Lactate dehydrogenase/glycoside hydrolase, family 4, C-terminal"/>
    <property type="match status" value="1"/>
</dbReference>
<dbReference type="SUPFAM" id="SSF51735">
    <property type="entry name" value="NAD(P)-binding Rossmann-fold domains"/>
    <property type="match status" value="2"/>
</dbReference>
<reference evidence="10" key="2">
    <citation type="submission" date="2025-08" db="UniProtKB">
        <authorList>
            <consortium name="Ensembl"/>
        </authorList>
    </citation>
    <scope>IDENTIFICATION</scope>
</reference>
<dbReference type="PANTHER" id="PTHR43128:SF2">
    <property type="entry name" value="L-LACTATE DEHYDROGENASE B CHAIN"/>
    <property type="match status" value="1"/>
</dbReference>
<evidence type="ECO:0000313" key="10">
    <source>
        <dbReference type="Ensembl" id="ENSGWIP00000027991.1"/>
    </source>
</evidence>
<sequence length="364" mass="40575">MSVLQQLITPLSSAEAPPPRNKVTVVGVGQVGMACAVSILLRDLCDELALVDVMEDRLKGEMMDLQHGSLFLKTSKIVADKDYVVTANSRLVVVTAGVRQQEGESRLNLVQRNVNVFKSIIPQIIKYSPECTMIVVSNPGTHTHTHTHTHILHTHTESETVTVCVSLFVSACTFICVYNSIFLCVCVCVCASVDVLTYVTWKLSGLPKHRIIGSGTNLDSARFRQMMAERLGIHSSSFNGWVLGEHGDTSGTHAHTHTHTHTHTYTCTHTHAHTHAHTHTHTYTHTHAHTHMHTHAHTHTHTHAHTRTHTHTHTHTCTHTHAHTHTHTHTHMHTHTCTHTHTHTCTHAHTHMHAHMHTHTHACS</sequence>
<evidence type="ECO:0000256" key="8">
    <source>
        <dbReference type="RuleBase" id="RU000496"/>
    </source>
</evidence>
<reference evidence="10" key="1">
    <citation type="submission" date="2020-06" db="EMBL/GenBank/DDBJ databases">
        <authorList>
            <consortium name="Wellcome Sanger Institute Data Sharing"/>
        </authorList>
    </citation>
    <scope>NUCLEOTIDE SEQUENCE [LARGE SCALE GENOMIC DNA]</scope>
</reference>
<evidence type="ECO:0000256" key="5">
    <source>
        <dbReference type="ARBA" id="ARBA00022490"/>
    </source>
</evidence>
<dbReference type="PROSITE" id="PS00064">
    <property type="entry name" value="L_LDH"/>
    <property type="match status" value="1"/>
</dbReference>
<comment type="catalytic activity">
    <reaction evidence="8">
        <text>(S)-lactate + NAD(+) = pyruvate + NADH + H(+)</text>
        <dbReference type="Rhea" id="RHEA:23444"/>
        <dbReference type="ChEBI" id="CHEBI:15361"/>
        <dbReference type="ChEBI" id="CHEBI:15378"/>
        <dbReference type="ChEBI" id="CHEBI:16651"/>
        <dbReference type="ChEBI" id="CHEBI:57540"/>
        <dbReference type="ChEBI" id="CHEBI:57945"/>
        <dbReference type="EC" id="1.1.1.27"/>
    </reaction>
</comment>
<dbReference type="UniPathway" id="UPA00554">
    <property type="reaction ID" value="UER00611"/>
</dbReference>
<dbReference type="Proteomes" id="UP000694680">
    <property type="component" value="Chromosome 6"/>
</dbReference>
<evidence type="ECO:0000313" key="11">
    <source>
        <dbReference type="Proteomes" id="UP000694680"/>
    </source>
</evidence>
<dbReference type="EC" id="1.1.1.27" evidence="4 8"/>
<dbReference type="PANTHER" id="PTHR43128">
    <property type="entry name" value="L-2-HYDROXYCARBOXYLATE DEHYDROGENASE (NAD(P)(+))"/>
    <property type="match status" value="1"/>
</dbReference>
<evidence type="ECO:0000256" key="6">
    <source>
        <dbReference type="ARBA" id="ARBA00023002"/>
    </source>
</evidence>
<dbReference type="GO" id="GO:0005737">
    <property type="term" value="C:cytoplasm"/>
    <property type="evidence" value="ECO:0007669"/>
    <property type="project" value="UniProtKB-SubCell"/>
</dbReference>
<protein>
    <recommendedName>
        <fullName evidence="4 8">L-lactate dehydrogenase</fullName>
        <ecNumber evidence="4 8">1.1.1.27</ecNumber>
    </recommendedName>
</protein>
<comment type="similarity">
    <text evidence="3">Belongs to the LDH/MDH superfamily. LDH family.</text>
</comment>
<keyword evidence="6 8" id="KW-0560">Oxidoreductase</keyword>
<reference evidence="10" key="3">
    <citation type="submission" date="2025-09" db="UniProtKB">
        <authorList>
            <consortium name="Ensembl"/>
        </authorList>
    </citation>
    <scope>IDENTIFICATION</scope>
</reference>
<evidence type="ECO:0000256" key="7">
    <source>
        <dbReference type="ARBA" id="ARBA00023027"/>
    </source>
</evidence>
<keyword evidence="11" id="KW-1185">Reference proteome</keyword>
<comment type="pathway">
    <text evidence="2 8">Fermentation; pyruvate fermentation to lactate; (S)-lactate from pyruvate: step 1/1.</text>
</comment>
<gene>
    <name evidence="10" type="primary">ldhba</name>
</gene>
<dbReference type="GO" id="GO:0004459">
    <property type="term" value="F:L-lactate dehydrogenase (NAD+) activity"/>
    <property type="evidence" value="ECO:0007669"/>
    <property type="project" value="UniProtKB-EC"/>
</dbReference>
<proteinExistence type="inferred from homology"/>
<comment type="subcellular location">
    <subcellularLocation>
        <location evidence="1">Cytoplasm</location>
    </subcellularLocation>
</comment>
<evidence type="ECO:0000256" key="2">
    <source>
        <dbReference type="ARBA" id="ARBA00004843"/>
    </source>
</evidence>
<dbReference type="InterPro" id="IPR001236">
    <property type="entry name" value="Lactate/malate_DH_N"/>
</dbReference>
<accession>A0A8C5GBT3</accession>
<evidence type="ECO:0000259" key="9">
    <source>
        <dbReference type="Pfam" id="PF00056"/>
    </source>
</evidence>
<feature type="domain" description="Lactate/malate dehydrogenase N-terminal" evidence="9">
    <location>
        <begin position="22"/>
        <end position="145"/>
    </location>
</feature>
<dbReference type="InterPro" id="IPR015955">
    <property type="entry name" value="Lactate_DH/Glyco_Ohase_4_C"/>
</dbReference>
<dbReference type="InterPro" id="IPR001557">
    <property type="entry name" value="L-lactate/malate_DH"/>
</dbReference>
<evidence type="ECO:0000256" key="4">
    <source>
        <dbReference type="ARBA" id="ARBA00012967"/>
    </source>
</evidence>
<name>A0A8C5GBT3_GOUWI</name>
<evidence type="ECO:0000256" key="3">
    <source>
        <dbReference type="ARBA" id="ARBA00006054"/>
    </source>
</evidence>
<dbReference type="AlphaFoldDB" id="A0A8C5GBT3"/>
<dbReference type="PRINTS" id="PR00086">
    <property type="entry name" value="LLDHDRGNASE"/>
</dbReference>
<dbReference type="Pfam" id="PF00056">
    <property type="entry name" value="Ldh_1_N"/>
    <property type="match status" value="1"/>
</dbReference>
<keyword evidence="5" id="KW-0963">Cytoplasm</keyword>